<feature type="signal peptide" evidence="1">
    <location>
        <begin position="1"/>
        <end position="21"/>
    </location>
</feature>
<comment type="caution">
    <text evidence="2">The sequence shown here is derived from an EMBL/GenBank/DDBJ whole genome shotgun (WGS) entry which is preliminary data.</text>
</comment>
<keyword evidence="2" id="KW-0378">Hydrolase</keyword>
<dbReference type="Gene3D" id="3.40.50.880">
    <property type="match status" value="1"/>
</dbReference>
<dbReference type="EC" id="3.4.15.6" evidence="2"/>
<evidence type="ECO:0000313" key="2">
    <source>
        <dbReference type="EMBL" id="MDP4527986.1"/>
    </source>
</evidence>
<dbReference type="GO" id="GO:0008241">
    <property type="term" value="F:peptidyl-dipeptidase activity"/>
    <property type="evidence" value="ECO:0007669"/>
    <property type="project" value="UniProtKB-EC"/>
</dbReference>
<dbReference type="PANTHER" id="PTHR36175">
    <property type="entry name" value="CYANOPHYCINASE"/>
    <property type="match status" value="1"/>
</dbReference>
<evidence type="ECO:0000256" key="1">
    <source>
        <dbReference type="SAM" id="SignalP"/>
    </source>
</evidence>
<dbReference type="CDD" id="cd03145">
    <property type="entry name" value="GAT1_cyanophycinase"/>
    <property type="match status" value="1"/>
</dbReference>
<dbReference type="SUPFAM" id="SSF52317">
    <property type="entry name" value="Class I glutamine amidotransferase-like"/>
    <property type="match status" value="1"/>
</dbReference>
<dbReference type="EMBL" id="JAUZVY010000001">
    <property type="protein sequence ID" value="MDP4527986.1"/>
    <property type="molecule type" value="Genomic_DNA"/>
</dbReference>
<keyword evidence="2" id="KW-0121">Carboxypeptidase</keyword>
<dbReference type="PANTHER" id="PTHR36175:SF1">
    <property type="entry name" value="CYANOPHYCINASE"/>
    <property type="match status" value="1"/>
</dbReference>
<protein>
    <submittedName>
        <fullName evidence="2">Cyanophycinase</fullName>
        <ecNumber evidence="2">3.4.15.6</ecNumber>
    </submittedName>
</protein>
<keyword evidence="1" id="KW-0732">Signal</keyword>
<feature type="chain" id="PRO_5045330220" evidence="1">
    <location>
        <begin position="22"/>
        <end position="508"/>
    </location>
</feature>
<dbReference type="InterPro" id="IPR029062">
    <property type="entry name" value="Class_I_gatase-like"/>
</dbReference>
<keyword evidence="3" id="KW-1185">Reference proteome</keyword>
<name>A0ABT9GM04_9GAMM</name>
<keyword evidence="2" id="KW-0645">Protease</keyword>
<accession>A0ABT9GM04</accession>
<dbReference type="Proteomes" id="UP001236258">
    <property type="component" value="Unassembled WGS sequence"/>
</dbReference>
<evidence type="ECO:0000313" key="3">
    <source>
        <dbReference type="Proteomes" id="UP001236258"/>
    </source>
</evidence>
<reference evidence="2 3" key="1">
    <citation type="submission" date="2023-08" db="EMBL/GenBank/DDBJ databases">
        <authorList>
            <person name="Joshi A."/>
            <person name="Thite S."/>
        </authorList>
    </citation>
    <scope>NUCLEOTIDE SEQUENCE [LARGE SCALE GENOMIC DNA]</scope>
    <source>
        <strain evidence="2 3">1E1</strain>
    </source>
</reference>
<proteinExistence type="predicted"/>
<organism evidence="2 3">
    <name type="scientific">Alkalimonas delamerensis</name>
    <dbReference type="NCBI Taxonomy" id="265981"/>
    <lineage>
        <taxon>Bacteria</taxon>
        <taxon>Pseudomonadati</taxon>
        <taxon>Pseudomonadota</taxon>
        <taxon>Gammaproteobacteria</taxon>
        <taxon>Alkalimonas</taxon>
    </lineage>
</organism>
<gene>
    <name evidence="2" type="ORF">Q3O59_02935</name>
</gene>
<sequence length="508" mass="54996">MNKYLNKSVFSALLAATSLHAAEDSQLQHQMMLLGGGVSICTTRSLDSCVADAHLSAASSADGSEQVLLQQTKDPFSRQLMPEFVRRAAAISERAKPKVLVVTASSMNPFAAVDFYQQLFEQAGAEVVWLPIHTAFQHAQRLGAEQGCSQLDALFANYHGLEAPSERYPDLMRYQQDICKGGHDRTVAMIEAADAIFFNGGDQSRTLQALRTGDGQATPELQAIQRGLAAGRLLVGGTSAGTAVMSGRETAKLPMITNGESRHALAYGAHATEPPERDCDEAGTCPEGLQELSLTYNPEGGAALFPWGILDTHFSERGREGRLIKLALSTETRFGFGVDEATALLVSTPANSSNEVWFEVQGKGGVFIADLADAKQLEQDSTLAIDAVTTHYLTHGDRAVLREGDFSIQFADWKQPNLTQSSVMPSADAVMQSNHYQQLADTLCATGATEALGSDQLADFSFRVRLRRVGQTQSQVGEVEKDNGRFAFCSYQHVQLDLERRTAALTNE</sequence>
<dbReference type="RefSeq" id="WP_305944159.1">
    <property type="nucleotide sequence ID" value="NZ_JAUZVY010000001.1"/>
</dbReference>
<dbReference type="GO" id="GO:0004180">
    <property type="term" value="F:carboxypeptidase activity"/>
    <property type="evidence" value="ECO:0007669"/>
    <property type="project" value="UniProtKB-KW"/>
</dbReference>